<protein>
    <submittedName>
        <fullName evidence="1">Unannotated protein</fullName>
    </submittedName>
</protein>
<accession>A0A6J6XX94</accession>
<gene>
    <name evidence="1" type="ORF">UFOPK3046_00514</name>
    <name evidence="2" type="ORF">UFOPK4173_00155</name>
    <name evidence="3" type="ORF">UFOPK4354_01617</name>
</gene>
<dbReference type="AlphaFoldDB" id="A0A6J6XX94"/>
<evidence type="ECO:0000313" key="2">
    <source>
        <dbReference type="EMBL" id="CAB5025005.1"/>
    </source>
</evidence>
<dbReference type="EMBL" id="CAFAAQ010000030">
    <property type="protein sequence ID" value="CAB4800204.1"/>
    <property type="molecule type" value="Genomic_DNA"/>
</dbReference>
<dbReference type="EMBL" id="CAFBQW010000221">
    <property type="protein sequence ID" value="CAB5068732.1"/>
    <property type="molecule type" value="Genomic_DNA"/>
</dbReference>
<proteinExistence type="predicted"/>
<reference evidence="1" key="1">
    <citation type="submission" date="2020-05" db="EMBL/GenBank/DDBJ databases">
        <authorList>
            <person name="Chiriac C."/>
            <person name="Salcher M."/>
            <person name="Ghai R."/>
            <person name="Kavagutti S V."/>
        </authorList>
    </citation>
    <scope>NUCLEOTIDE SEQUENCE</scope>
</reference>
<dbReference type="SUPFAM" id="SSF47240">
    <property type="entry name" value="Ferritin-like"/>
    <property type="match status" value="1"/>
</dbReference>
<sequence>MSYPWRAASRGSLLLVALAVGGLLSAGCGTQEGTLDTGPNTQVQGQTTLRKAIPSSLPAPLTSSEAATNTSIEVADPTLDAILRRALEQERYSEATYRNILRTFGSRNPFLAITESEVQHGRTLEALGARYGQDIGATDVLGEPAPKTMTLACQLAAKVETETISLYDGLLLRVTSYPEVTREFQNLRAASANSHLTAFQSCAEGDLGINGGPPQ</sequence>
<dbReference type="InterPro" id="IPR012347">
    <property type="entry name" value="Ferritin-like"/>
</dbReference>
<dbReference type="Gene3D" id="1.20.1260.10">
    <property type="match status" value="1"/>
</dbReference>
<name>A0A6J6XX94_9ZZZZ</name>
<evidence type="ECO:0000313" key="1">
    <source>
        <dbReference type="EMBL" id="CAB4800204.1"/>
    </source>
</evidence>
<dbReference type="EMBL" id="CAFBPW010000009">
    <property type="protein sequence ID" value="CAB5025005.1"/>
    <property type="molecule type" value="Genomic_DNA"/>
</dbReference>
<dbReference type="PROSITE" id="PS51257">
    <property type="entry name" value="PROKAR_LIPOPROTEIN"/>
    <property type="match status" value="1"/>
</dbReference>
<organism evidence="1">
    <name type="scientific">freshwater metagenome</name>
    <dbReference type="NCBI Taxonomy" id="449393"/>
    <lineage>
        <taxon>unclassified sequences</taxon>
        <taxon>metagenomes</taxon>
        <taxon>ecological metagenomes</taxon>
    </lineage>
</organism>
<dbReference type="InterPro" id="IPR009078">
    <property type="entry name" value="Ferritin-like_SF"/>
</dbReference>
<evidence type="ECO:0000313" key="3">
    <source>
        <dbReference type="EMBL" id="CAB5068732.1"/>
    </source>
</evidence>